<dbReference type="FunFam" id="3.40.50.20:FF:000010">
    <property type="entry name" value="Propionyl-CoA carboxylase subunit alpha"/>
    <property type="match status" value="1"/>
</dbReference>
<protein>
    <submittedName>
        <fullName evidence="10">Acetyl-CoA carboxylase biotin carboxylase subunit</fullName>
        <ecNumber evidence="10">6.3.4.14</ecNumber>
    </submittedName>
</protein>
<dbReference type="InterPro" id="IPR011761">
    <property type="entry name" value="ATP-grasp"/>
</dbReference>
<dbReference type="FunFam" id="3.30.1490.20:FF:000018">
    <property type="entry name" value="Biotin carboxylase"/>
    <property type="match status" value="1"/>
</dbReference>
<evidence type="ECO:0000256" key="5">
    <source>
        <dbReference type="ARBA" id="ARBA00022842"/>
    </source>
</evidence>
<keyword evidence="1 10" id="KW-0436">Ligase</keyword>
<dbReference type="InterPro" id="IPR011764">
    <property type="entry name" value="Biotin_carboxylation_dom"/>
</dbReference>
<evidence type="ECO:0000256" key="1">
    <source>
        <dbReference type="ARBA" id="ARBA00022598"/>
    </source>
</evidence>
<dbReference type="EC" id="6.3.4.14" evidence="10"/>
<dbReference type="PANTHER" id="PTHR18866:SF33">
    <property type="entry name" value="METHYLCROTONOYL-COA CARBOXYLASE SUBUNIT ALPHA, MITOCHONDRIAL-RELATED"/>
    <property type="match status" value="1"/>
</dbReference>
<dbReference type="InterPro" id="IPR050856">
    <property type="entry name" value="Biotin_carboxylase_complex"/>
</dbReference>
<keyword evidence="11" id="KW-1185">Reference proteome</keyword>
<feature type="domain" description="ATP-grasp" evidence="8">
    <location>
        <begin position="122"/>
        <end position="319"/>
    </location>
</feature>
<evidence type="ECO:0000256" key="3">
    <source>
        <dbReference type="ARBA" id="ARBA00022741"/>
    </source>
</evidence>
<evidence type="ECO:0000259" key="8">
    <source>
        <dbReference type="PROSITE" id="PS50975"/>
    </source>
</evidence>
<reference evidence="10 11" key="1">
    <citation type="submission" date="2019-04" db="EMBL/GenBank/DDBJ databases">
        <authorList>
            <person name="Feng G."/>
            <person name="Zhang J."/>
            <person name="Zhu H."/>
        </authorList>
    </citation>
    <scope>NUCLEOTIDE SEQUENCE [LARGE SCALE GENOMIC DNA]</scope>
    <source>
        <strain evidence="10 11">JCM 17223</strain>
    </source>
</reference>
<dbReference type="PROSITE" id="PS00866">
    <property type="entry name" value="CPSASE_1"/>
    <property type="match status" value="1"/>
</dbReference>
<dbReference type="SMART" id="SM00878">
    <property type="entry name" value="Biotin_carb_C"/>
    <property type="match status" value="1"/>
</dbReference>
<dbReference type="InterPro" id="IPR005479">
    <property type="entry name" value="CPAse_ATP-bd"/>
</dbReference>
<evidence type="ECO:0000256" key="6">
    <source>
        <dbReference type="ARBA" id="ARBA00023267"/>
    </source>
</evidence>
<keyword evidence="5" id="KW-0460">Magnesium</keyword>
<dbReference type="SUPFAM" id="SSF52440">
    <property type="entry name" value="PreATP-grasp domain"/>
    <property type="match status" value="1"/>
</dbReference>
<evidence type="ECO:0000256" key="2">
    <source>
        <dbReference type="ARBA" id="ARBA00022723"/>
    </source>
</evidence>
<gene>
    <name evidence="10" type="primary">accC</name>
    <name evidence="10" type="ORF">E5J99_20115</name>
</gene>
<comment type="caution">
    <text evidence="10">The sequence shown here is derived from an EMBL/GenBank/DDBJ whole genome shotgun (WGS) entry which is preliminary data.</text>
</comment>
<dbReference type="InterPro" id="IPR011054">
    <property type="entry name" value="Rudment_hybrid_motif"/>
</dbReference>
<keyword evidence="2" id="KW-0479">Metal-binding</keyword>
<evidence type="ECO:0000256" key="7">
    <source>
        <dbReference type="PROSITE-ProRule" id="PRU00409"/>
    </source>
</evidence>
<dbReference type="OrthoDB" id="9807469at2"/>
<accession>A0A4Z0PEF4</accession>
<dbReference type="PANTHER" id="PTHR18866">
    <property type="entry name" value="CARBOXYLASE:PYRUVATE/ACETYL-COA/PROPIONYL-COA CARBOXYLASE"/>
    <property type="match status" value="1"/>
</dbReference>
<dbReference type="GO" id="GO:0004075">
    <property type="term" value="F:biotin carboxylase activity"/>
    <property type="evidence" value="ECO:0007669"/>
    <property type="project" value="UniProtKB-EC"/>
</dbReference>
<dbReference type="InterPro" id="IPR016185">
    <property type="entry name" value="PreATP-grasp_dom_sf"/>
</dbReference>
<dbReference type="SUPFAM" id="SSF51246">
    <property type="entry name" value="Rudiment single hybrid motif"/>
    <property type="match status" value="1"/>
</dbReference>
<evidence type="ECO:0000313" key="11">
    <source>
        <dbReference type="Proteomes" id="UP000297739"/>
    </source>
</evidence>
<dbReference type="Pfam" id="PF00289">
    <property type="entry name" value="Biotin_carb_N"/>
    <property type="match status" value="1"/>
</dbReference>
<sequence>MKHIKKLLVANRGEIALRVLRSAKEMGLQTVAIYSEADRQALHVRYADEAVCVGGPQSSESYLRGDAILEVCRRLGVDAIHPGYGFLSENAEFARMVTEAGLIFVGPSPEAMNLMGDKLSAKQAVKAYNIPLVPGTDEAITDVEEAKRIAAEVGFPILIKASAGGGGKGMRIVNNADEFEEQMQLAINEATSAFGDGSVFIEKFVTGPRHIEIQVLGDEHGNIVHLFERECSIQRRHQKVIEEAPSSVLTPELRAEMGRCAVDVARACNYTGAGTVEFLLDENHNFYFLEMNTRLQVEHPVTEQITGLDLVKEQIRVAQGLPLAFTQDELTITGHALELRVYAEDPQNNFLPDIGTLTTYVRPQGPGVRVDDGFEQGMDIPIYYDPMIAKLVTFGKDRTEAIERMLRAIDEYQITGIQTTLPFGRYVLRHPAFVSGNFDTNFIRDHFTPADLDAKPDETTAKLAAVLTAMLLTEKKAPAAAGDAAATASGSNWKRNRLGAR</sequence>
<dbReference type="EMBL" id="SRLD01000066">
    <property type="protein sequence ID" value="TGE12595.1"/>
    <property type="molecule type" value="Genomic_DNA"/>
</dbReference>
<dbReference type="Gene3D" id="3.30.470.20">
    <property type="entry name" value="ATP-grasp fold, B domain"/>
    <property type="match status" value="1"/>
</dbReference>
<dbReference type="NCBIfam" id="NF006367">
    <property type="entry name" value="PRK08591.1"/>
    <property type="match status" value="1"/>
</dbReference>
<dbReference type="GO" id="GO:2001295">
    <property type="term" value="P:malonyl-CoA biosynthetic process"/>
    <property type="evidence" value="ECO:0007669"/>
    <property type="project" value="UniProtKB-UniPathway"/>
</dbReference>
<dbReference type="Proteomes" id="UP000297739">
    <property type="component" value="Unassembled WGS sequence"/>
</dbReference>
<proteinExistence type="predicted"/>
<evidence type="ECO:0000256" key="4">
    <source>
        <dbReference type="ARBA" id="ARBA00022840"/>
    </source>
</evidence>
<feature type="domain" description="Biotin carboxylation" evidence="9">
    <location>
        <begin position="3"/>
        <end position="448"/>
    </location>
</feature>
<evidence type="ECO:0000259" key="9">
    <source>
        <dbReference type="PROSITE" id="PS50979"/>
    </source>
</evidence>
<dbReference type="InterPro" id="IPR005481">
    <property type="entry name" value="BC-like_N"/>
</dbReference>
<dbReference type="Pfam" id="PF02786">
    <property type="entry name" value="CPSase_L_D2"/>
    <property type="match status" value="1"/>
</dbReference>
<dbReference type="UniPathway" id="UPA00655">
    <property type="reaction ID" value="UER00711"/>
</dbReference>
<dbReference type="InterPro" id="IPR004549">
    <property type="entry name" value="Acetyl_CoA_COase_biotin_COase"/>
</dbReference>
<dbReference type="PROSITE" id="PS50975">
    <property type="entry name" value="ATP_GRASP"/>
    <property type="match status" value="1"/>
</dbReference>
<dbReference type="PROSITE" id="PS50979">
    <property type="entry name" value="BC"/>
    <property type="match status" value="1"/>
</dbReference>
<dbReference type="GO" id="GO:0046872">
    <property type="term" value="F:metal ion binding"/>
    <property type="evidence" value="ECO:0007669"/>
    <property type="project" value="UniProtKB-KW"/>
</dbReference>
<dbReference type="FunFam" id="3.30.470.20:FF:000028">
    <property type="entry name" value="Methylcrotonoyl-CoA carboxylase subunit alpha, mitochondrial"/>
    <property type="match status" value="1"/>
</dbReference>
<dbReference type="InterPro" id="IPR005482">
    <property type="entry name" value="Biotin_COase_C"/>
</dbReference>
<name>A0A4Z0PEF4_9BACT</name>
<dbReference type="GO" id="GO:0005524">
    <property type="term" value="F:ATP binding"/>
    <property type="evidence" value="ECO:0007669"/>
    <property type="project" value="UniProtKB-UniRule"/>
</dbReference>
<organism evidence="10 11">
    <name type="scientific">Hymenobacter elongatus</name>
    <dbReference type="NCBI Taxonomy" id="877208"/>
    <lineage>
        <taxon>Bacteria</taxon>
        <taxon>Pseudomonadati</taxon>
        <taxon>Bacteroidota</taxon>
        <taxon>Cytophagia</taxon>
        <taxon>Cytophagales</taxon>
        <taxon>Hymenobacteraceae</taxon>
        <taxon>Hymenobacter</taxon>
    </lineage>
</organism>
<dbReference type="SUPFAM" id="SSF56059">
    <property type="entry name" value="Glutathione synthetase ATP-binding domain-like"/>
    <property type="match status" value="1"/>
</dbReference>
<dbReference type="RefSeq" id="WP_135499605.1">
    <property type="nucleotide sequence ID" value="NZ_SRLD01000066.1"/>
</dbReference>
<keyword evidence="6" id="KW-0092">Biotin</keyword>
<dbReference type="NCBIfam" id="TIGR00514">
    <property type="entry name" value="accC"/>
    <property type="match status" value="1"/>
</dbReference>
<dbReference type="PROSITE" id="PS00867">
    <property type="entry name" value="CPSASE_2"/>
    <property type="match status" value="1"/>
</dbReference>
<keyword evidence="3 7" id="KW-0547">Nucleotide-binding</keyword>
<dbReference type="Pfam" id="PF02785">
    <property type="entry name" value="Biotin_carb_C"/>
    <property type="match status" value="1"/>
</dbReference>
<evidence type="ECO:0000313" key="10">
    <source>
        <dbReference type="EMBL" id="TGE12595.1"/>
    </source>
</evidence>
<keyword evidence="4 7" id="KW-0067">ATP-binding</keyword>
<dbReference type="AlphaFoldDB" id="A0A4Z0PEF4"/>